<evidence type="ECO:0000259" key="6">
    <source>
        <dbReference type="PROSITE" id="PS50827"/>
    </source>
</evidence>
<dbReference type="AlphaFoldDB" id="A0A915LP29"/>
<evidence type="ECO:0000256" key="2">
    <source>
        <dbReference type="ARBA" id="ARBA00023242"/>
    </source>
</evidence>
<proteinExistence type="predicted"/>
<dbReference type="WBParaSite" id="scaffold15738_cov297.g18006">
    <property type="protein sequence ID" value="scaffold15738_cov297.g18006"/>
    <property type="gene ID" value="scaffold15738_cov297.g18006"/>
</dbReference>
<evidence type="ECO:0000259" key="7">
    <source>
        <dbReference type="PROSITE" id="PS51136"/>
    </source>
</evidence>
<feature type="region of interest" description="Disordered" evidence="5">
    <location>
        <begin position="648"/>
        <end position="667"/>
    </location>
</feature>
<keyword evidence="4" id="KW-0175">Coiled coil</keyword>
<dbReference type="GO" id="GO:0045740">
    <property type="term" value="P:positive regulation of DNA replication"/>
    <property type="evidence" value="ECO:0007669"/>
    <property type="project" value="TreeGrafter"/>
</dbReference>
<feature type="region of interest" description="Disordered" evidence="5">
    <location>
        <begin position="91"/>
        <end position="140"/>
    </location>
</feature>
<dbReference type="GO" id="GO:0006355">
    <property type="term" value="P:regulation of DNA-templated transcription"/>
    <property type="evidence" value="ECO:0007669"/>
    <property type="project" value="TreeGrafter"/>
</dbReference>
<evidence type="ECO:0000313" key="8">
    <source>
        <dbReference type="Proteomes" id="UP000887561"/>
    </source>
</evidence>
<dbReference type="InterPro" id="IPR018501">
    <property type="entry name" value="DDT_dom"/>
</dbReference>
<reference evidence="9" key="1">
    <citation type="submission" date="2022-11" db="UniProtKB">
        <authorList>
            <consortium name="WormBaseParasite"/>
        </authorList>
    </citation>
    <scope>IDENTIFICATION</scope>
</reference>
<dbReference type="Pfam" id="PF10537">
    <property type="entry name" value="WAC_Acf1_DNA_bd"/>
    <property type="match status" value="1"/>
</dbReference>
<comment type="subcellular location">
    <subcellularLocation>
        <location evidence="1 3">Nucleus</location>
    </subcellularLocation>
</comment>
<protein>
    <submittedName>
        <fullName evidence="9">Uncharacterized protein</fullName>
    </submittedName>
</protein>
<evidence type="ECO:0000256" key="4">
    <source>
        <dbReference type="SAM" id="Coils"/>
    </source>
</evidence>
<organism evidence="8 9">
    <name type="scientific">Meloidogyne javanica</name>
    <name type="common">Root-knot nematode worm</name>
    <dbReference type="NCBI Taxonomy" id="6303"/>
    <lineage>
        <taxon>Eukaryota</taxon>
        <taxon>Metazoa</taxon>
        <taxon>Ecdysozoa</taxon>
        <taxon>Nematoda</taxon>
        <taxon>Chromadorea</taxon>
        <taxon>Rhabditida</taxon>
        <taxon>Tylenchina</taxon>
        <taxon>Tylenchomorpha</taxon>
        <taxon>Tylenchoidea</taxon>
        <taxon>Meloidogynidae</taxon>
        <taxon>Meloidogyninae</taxon>
        <taxon>Meloidogyne</taxon>
        <taxon>Meloidogyne incognita group</taxon>
    </lineage>
</organism>
<dbReference type="Proteomes" id="UP000887561">
    <property type="component" value="Unplaced"/>
</dbReference>
<sequence>MIQLNSSCWSCTMTGRNGLTYDEALQSEADAMEQINKFPSFLETPILYLIYHYTCRARVDELNEDVLYRLGTKKRLPARIVSVNYQPLNDLQNDNAGTSATETQTTKVSESPQQNGVITKTSLKPTKSKSPNKKDGEQSAGLEFFHPDCFTYSIQIIDKESESDSDASSIIDDKKNGCDTKGELLNNITHQQILYYTEMCDGRFVVKPNSVADFHLDRLRFGQLFADCPPPKFPQTRSLKKQKDRNTSFSVSDKLFPSTMKMLMEENYSRPSTSAQLSSSNGQSVKKAGVSKADIRRKRIIEQQMQLRPLFEIAENHGVENVERWRQTFQVLSEEDIQELRNAIAIAKAAEKAAEKAELRKQQIEQRRKQRELLAEWRKPRDDLLCDDLQPFPSGYRELRWPNWVPRELYWEILSVQSFFQNFAEVLFHDGKNPFTLTNISTAIVSRQTTENTQFYQILDWLMTAMNKSIEEDEGDPADLTKPEHIGNETVKDFDHPVHGDHIRQINKECERQKRIHGVHIRALIRDSRDITEIIRLHLKTSGYYTQYRRQLRGFMHCYEDDGYIFSHSETEIMELLKKSSIYALNPHQRIKLFNVLISQLLSHRRCRTLITKRTEEMNELKRELRHLKAIDQQHERESREAYQLLSQQKTHETGEKSQSSKSSSKQLSHLRRALVQLNEGRRIQNISEIKERLLDEKNPLPWAQMENITEYMCSTFVIQCPSIEECGKCEELTPNPIQLSADEDDDIQILDSHGGTVSGMLENNKIHEKPLVIEGSNNVNKCTESLSNGEKLNTVEQEEQKDKNNVIDDEGFADVDPIMACTSKKGCPVHNPSSGRLLYYIERDAVKKTLDSLNPRGFRESELSENISFFKEIYTKEMNDFLDVWKDRHSVRPLSLKLFGFSSSIPKELGGGKDEVKIEQSPSISDALYRDMISHLLQLEEFVHERRFGYPRCTVDREKWRQALEADGDTTPFCVDNRVSVLHSSHLDILFAPIVKRTPSQTFIDWQRALKFCQSPSAVALFATTFEYSVNWDYESPLEKE</sequence>
<feature type="compositionally biased region" description="Polar residues" evidence="5">
    <location>
        <begin position="91"/>
        <end position="118"/>
    </location>
</feature>
<dbReference type="PROSITE" id="PS50827">
    <property type="entry name" value="DDT"/>
    <property type="match status" value="1"/>
</dbReference>
<name>A0A915LP29_MELJA</name>
<dbReference type="GO" id="GO:0031445">
    <property type="term" value="P:regulation of heterochromatin formation"/>
    <property type="evidence" value="ECO:0007669"/>
    <property type="project" value="TreeGrafter"/>
</dbReference>
<dbReference type="PANTHER" id="PTHR46510:SF1">
    <property type="entry name" value="BROMODOMAIN ADJACENT TO ZINC FINGER DOMAIN PROTEIN 1A"/>
    <property type="match status" value="1"/>
</dbReference>
<dbReference type="GO" id="GO:0003677">
    <property type="term" value="F:DNA binding"/>
    <property type="evidence" value="ECO:0007669"/>
    <property type="project" value="TreeGrafter"/>
</dbReference>
<dbReference type="GO" id="GO:0008623">
    <property type="term" value="C:CHRAC"/>
    <property type="evidence" value="ECO:0007669"/>
    <property type="project" value="TreeGrafter"/>
</dbReference>
<feature type="domain" description="WAC" evidence="7">
    <location>
        <begin position="1"/>
        <end position="87"/>
    </location>
</feature>
<accession>A0A915LP29</accession>
<evidence type="ECO:0000313" key="9">
    <source>
        <dbReference type="WBParaSite" id="scaffold15738_cov297.g18006"/>
    </source>
</evidence>
<feature type="domain" description="DDT" evidence="6">
    <location>
        <begin position="407"/>
        <end position="472"/>
    </location>
</feature>
<dbReference type="InterPro" id="IPR013136">
    <property type="entry name" value="WSTF_Acf1_Cbp146"/>
</dbReference>
<keyword evidence="8" id="KW-1185">Reference proteome</keyword>
<dbReference type="PROSITE" id="PS51136">
    <property type="entry name" value="WAC"/>
    <property type="match status" value="1"/>
</dbReference>
<evidence type="ECO:0000256" key="5">
    <source>
        <dbReference type="SAM" id="MobiDB-lite"/>
    </source>
</evidence>
<feature type="coiled-coil region" evidence="4">
    <location>
        <begin position="611"/>
        <end position="638"/>
    </location>
</feature>
<keyword evidence="2 3" id="KW-0539">Nucleus</keyword>
<evidence type="ECO:0000256" key="3">
    <source>
        <dbReference type="PROSITE-ProRule" id="PRU00475"/>
    </source>
</evidence>
<evidence type="ECO:0000256" key="1">
    <source>
        <dbReference type="ARBA" id="ARBA00004123"/>
    </source>
</evidence>
<dbReference type="PANTHER" id="PTHR46510">
    <property type="entry name" value="BROMODOMAIN ADJACENT TO ZINC FINGER DOMAIN PROTEIN 1A"/>
    <property type="match status" value="1"/>
</dbReference>
<dbReference type="GO" id="GO:0006338">
    <property type="term" value="P:chromatin remodeling"/>
    <property type="evidence" value="ECO:0007669"/>
    <property type="project" value="InterPro"/>
</dbReference>
<feature type="compositionally biased region" description="Low complexity" evidence="5">
    <location>
        <begin position="657"/>
        <end position="667"/>
    </location>
</feature>
<dbReference type="InterPro" id="IPR047171">
    <property type="entry name" value="BAZ1A"/>
</dbReference>
<feature type="coiled-coil region" evidence="4">
    <location>
        <begin position="337"/>
        <end position="374"/>
    </location>
</feature>
<dbReference type="GO" id="GO:0000228">
    <property type="term" value="C:nuclear chromosome"/>
    <property type="evidence" value="ECO:0007669"/>
    <property type="project" value="TreeGrafter"/>
</dbReference>